<organism evidence="1 2">
    <name type="scientific">Stephania yunnanensis</name>
    <dbReference type="NCBI Taxonomy" id="152371"/>
    <lineage>
        <taxon>Eukaryota</taxon>
        <taxon>Viridiplantae</taxon>
        <taxon>Streptophyta</taxon>
        <taxon>Embryophyta</taxon>
        <taxon>Tracheophyta</taxon>
        <taxon>Spermatophyta</taxon>
        <taxon>Magnoliopsida</taxon>
        <taxon>Ranunculales</taxon>
        <taxon>Menispermaceae</taxon>
        <taxon>Menispermoideae</taxon>
        <taxon>Cissampelideae</taxon>
        <taxon>Stephania</taxon>
    </lineage>
</organism>
<name>A0AAP0PIA5_9MAGN</name>
<protein>
    <submittedName>
        <fullName evidence="1">Uncharacterized protein</fullName>
    </submittedName>
</protein>
<evidence type="ECO:0000313" key="1">
    <source>
        <dbReference type="EMBL" id="KAK9141821.1"/>
    </source>
</evidence>
<gene>
    <name evidence="1" type="ORF">Syun_011221</name>
</gene>
<accession>A0AAP0PIA5</accession>
<sequence length="50" mass="5658">MAARHQQSQQSSTGLTSLALKRRDRGKIFTIKAKDQIFQVKVKCGLEILK</sequence>
<dbReference type="EMBL" id="JBBNAF010000005">
    <property type="protein sequence ID" value="KAK9141821.1"/>
    <property type="molecule type" value="Genomic_DNA"/>
</dbReference>
<dbReference type="Proteomes" id="UP001420932">
    <property type="component" value="Unassembled WGS sequence"/>
</dbReference>
<proteinExistence type="predicted"/>
<comment type="caution">
    <text evidence="1">The sequence shown here is derived from an EMBL/GenBank/DDBJ whole genome shotgun (WGS) entry which is preliminary data.</text>
</comment>
<dbReference type="AlphaFoldDB" id="A0AAP0PIA5"/>
<keyword evidence="2" id="KW-1185">Reference proteome</keyword>
<evidence type="ECO:0000313" key="2">
    <source>
        <dbReference type="Proteomes" id="UP001420932"/>
    </source>
</evidence>
<reference evidence="1 2" key="1">
    <citation type="submission" date="2024-01" db="EMBL/GenBank/DDBJ databases">
        <title>Genome assemblies of Stephania.</title>
        <authorList>
            <person name="Yang L."/>
        </authorList>
    </citation>
    <scope>NUCLEOTIDE SEQUENCE [LARGE SCALE GENOMIC DNA]</scope>
    <source>
        <strain evidence="1">YNDBR</strain>
        <tissue evidence="1">Leaf</tissue>
    </source>
</reference>